<evidence type="ECO:0000313" key="2">
    <source>
        <dbReference type="Proteomes" id="UP001597032"/>
    </source>
</evidence>
<dbReference type="EMBL" id="JBHTIC010000020">
    <property type="protein sequence ID" value="MFD0762995.1"/>
    <property type="molecule type" value="Genomic_DNA"/>
</dbReference>
<dbReference type="Proteomes" id="UP001597032">
    <property type="component" value="Unassembled WGS sequence"/>
</dbReference>
<comment type="caution">
    <text evidence="1">The sequence shown here is derived from an EMBL/GenBank/DDBJ whole genome shotgun (WGS) entry which is preliminary data.</text>
</comment>
<proteinExistence type="predicted"/>
<keyword evidence="2" id="KW-1185">Reference proteome</keyword>
<reference evidence="2" key="1">
    <citation type="journal article" date="2019" name="Int. J. Syst. Evol. Microbiol.">
        <title>The Global Catalogue of Microorganisms (GCM) 10K type strain sequencing project: providing services to taxonomists for standard genome sequencing and annotation.</title>
        <authorList>
            <consortium name="The Broad Institute Genomics Platform"/>
            <consortium name="The Broad Institute Genome Sequencing Center for Infectious Disease"/>
            <person name="Wu L."/>
            <person name="Ma J."/>
        </authorList>
    </citation>
    <scope>NUCLEOTIDE SEQUENCE [LARGE SCALE GENOMIC DNA]</scope>
    <source>
        <strain evidence="2">CCUG 60022</strain>
    </source>
</reference>
<evidence type="ECO:0000313" key="1">
    <source>
        <dbReference type="EMBL" id="MFD0762995.1"/>
    </source>
</evidence>
<accession>A0ABW2Z8D1</accession>
<protein>
    <submittedName>
        <fullName evidence="1">Uncharacterized protein</fullName>
    </submittedName>
</protein>
<gene>
    <name evidence="1" type="ORF">ACFQZW_12965</name>
</gene>
<organism evidence="1 2">
    <name type="scientific">Lutibacter aestuarii</name>
    <dbReference type="NCBI Taxonomy" id="861111"/>
    <lineage>
        <taxon>Bacteria</taxon>
        <taxon>Pseudomonadati</taxon>
        <taxon>Bacteroidota</taxon>
        <taxon>Flavobacteriia</taxon>
        <taxon>Flavobacteriales</taxon>
        <taxon>Flavobacteriaceae</taxon>
        <taxon>Lutibacter</taxon>
    </lineage>
</organism>
<dbReference type="RefSeq" id="WP_386783550.1">
    <property type="nucleotide sequence ID" value="NZ_JBHTIC010000020.1"/>
</dbReference>
<sequence length="117" mass="14168">MRKIEVKIRQIFWAFKQSFKPTTYDLVIYQGKEYYIKSSLTGENIWNLFEKGEKEPTYRYIKGQDLKVVQSFKRFINVFKKHLIFQKQSWGLIDCGNPIGTRLSYNNSEDIYFRRSF</sequence>
<name>A0ABW2Z8D1_9FLAO</name>